<proteinExistence type="predicted"/>
<accession>A0A097ED61</accession>
<dbReference type="RefSeq" id="WP_038659239.1">
    <property type="nucleotide sequence ID" value="NZ_CP009571.1"/>
</dbReference>
<dbReference type="SUPFAM" id="SSF75005">
    <property type="entry name" value="Arabinanase/levansucrase/invertase"/>
    <property type="match status" value="1"/>
</dbReference>
<dbReference type="Gene3D" id="2.115.10.20">
    <property type="entry name" value="Glycosyl hydrolase domain, family 43"/>
    <property type="match status" value="1"/>
</dbReference>
<keyword evidence="2" id="KW-1185">Reference proteome</keyword>
<reference evidence="1 2" key="1">
    <citation type="submission" date="2014-09" db="EMBL/GenBank/DDBJ databases">
        <title>Using Illumina technology Improving SMRT sequencing Genome Assembly by RASTools.</title>
        <authorList>
            <person name="Zhou Y."/>
            <person name="Ma T."/>
            <person name="Liu T."/>
        </authorList>
    </citation>
    <scope>NUCLEOTIDE SEQUENCE [LARGE SCALE GENOMIC DNA]</scope>
    <source>
        <strain evidence="1 2">ATCC 55669</strain>
    </source>
</reference>
<dbReference type="Proteomes" id="UP000033200">
    <property type="component" value="Chromosome"/>
</dbReference>
<dbReference type="KEGG" id="stax:MC45_02810"/>
<dbReference type="InterPro" id="IPR023296">
    <property type="entry name" value="Glyco_hydro_beta-prop_sf"/>
</dbReference>
<dbReference type="GO" id="GO:0016798">
    <property type="term" value="F:hydrolase activity, acting on glycosyl bonds"/>
    <property type="evidence" value="ECO:0007669"/>
    <property type="project" value="UniProtKB-KW"/>
</dbReference>
<keyword evidence="1" id="KW-0378">Hydrolase</keyword>
<dbReference type="AlphaFoldDB" id="A0A097ED61"/>
<evidence type="ECO:0000313" key="2">
    <source>
        <dbReference type="Proteomes" id="UP000033200"/>
    </source>
</evidence>
<protein>
    <submittedName>
        <fullName evidence="1">Glycosidase</fullName>
    </submittedName>
</protein>
<dbReference type="EMBL" id="CP009571">
    <property type="protein sequence ID" value="AIT05506.1"/>
    <property type="molecule type" value="Genomic_DNA"/>
</dbReference>
<keyword evidence="1" id="KW-0326">Glycosidase</keyword>
<dbReference type="STRING" id="1549858.MC45_02810"/>
<sequence>MPTYAVEALDTVTIAPGSPIDGMDLMSPFVWQEHGRYRMLVRGVPDPLGPHDPTGLIASGWSDDGLHFTLDAQLAIAPGTDPQDADAGGCEDPTVLIADDGSYVVYYTGVDAARSQGVLIAASGPSLDTLVKRRVALAAPAGEGNIKEATFAQTPAGDWRLFYEYAAAEDRGIGASRVGIARAEMLGDPWTSLADPFPIRADSWDNWHLSTGPVCQLPGADPVMFYNGATLDARWRIGWISFSPDFAHVTGRGLEPVILPPPPEDRAKTDIAFAASTIIENGMISLYFSLEDRILRRARIRYYA</sequence>
<organism evidence="1 2">
    <name type="scientific">Sphingomonas taxi</name>
    <dbReference type="NCBI Taxonomy" id="1549858"/>
    <lineage>
        <taxon>Bacteria</taxon>
        <taxon>Pseudomonadati</taxon>
        <taxon>Pseudomonadota</taxon>
        <taxon>Alphaproteobacteria</taxon>
        <taxon>Sphingomonadales</taxon>
        <taxon>Sphingomonadaceae</taxon>
        <taxon>Sphingomonas</taxon>
    </lineage>
</organism>
<dbReference type="HOGENOM" id="CLU_927194_0_0_5"/>
<name>A0A097ED61_9SPHN</name>
<evidence type="ECO:0000313" key="1">
    <source>
        <dbReference type="EMBL" id="AIT05506.1"/>
    </source>
</evidence>
<dbReference type="eggNOG" id="COG2152">
    <property type="taxonomic scope" value="Bacteria"/>
</dbReference>
<gene>
    <name evidence="1" type="ORF">MC45_02810</name>
</gene>